<feature type="repeat" description="ANK" evidence="1">
    <location>
        <begin position="100"/>
        <end position="132"/>
    </location>
</feature>
<evidence type="ECO:0000313" key="2">
    <source>
        <dbReference type="EMBL" id="KAK9735729.1"/>
    </source>
</evidence>
<protein>
    <submittedName>
        <fullName evidence="2">Uncharacterized protein</fullName>
    </submittedName>
</protein>
<dbReference type="InterPro" id="IPR036770">
    <property type="entry name" value="Ankyrin_rpt-contain_sf"/>
</dbReference>
<evidence type="ECO:0000256" key="1">
    <source>
        <dbReference type="PROSITE-ProRule" id="PRU00023"/>
    </source>
</evidence>
<name>A0AAW1LKQ8_SAPOF</name>
<dbReference type="Pfam" id="PF12796">
    <property type="entry name" value="Ank_2"/>
    <property type="match status" value="3"/>
</dbReference>
<reference evidence="2 3" key="1">
    <citation type="submission" date="2024-03" db="EMBL/GenBank/DDBJ databases">
        <title>WGS assembly of Saponaria officinalis var. Norfolk2.</title>
        <authorList>
            <person name="Jenkins J."/>
            <person name="Shu S."/>
            <person name="Grimwood J."/>
            <person name="Barry K."/>
            <person name="Goodstein D."/>
            <person name="Schmutz J."/>
            <person name="Leebens-Mack J."/>
            <person name="Osbourn A."/>
        </authorList>
    </citation>
    <scope>NUCLEOTIDE SEQUENCE [LARGE SCALE GENOMIC DNA]</scope>
    <source>
        <strain evidence="3">cv. Norfolk2</strain>
        <strain evidence="2">JIC</strain>
        <tissue evidence="2">Leaf</tissue>
    </source>
</reference>
<proteinExistence type="predicted"/>
<dbReference type="InterPro" id="IPR002110">
    <property type="entry name" value="Ankyrin_rpt"/>
</dbReference>
<dbReference type="Gene3D" id="1.25.40.20">
    <property type="entry name" value="Ankyrin repeat-containing domain"/>
    <property type="match status" value="2"/>
</dbReference>
<dbReference type="PANTHER" id="PTHR24121:SF22">
    <property type="entry name" value="PROTEIN ACCELERATED CELL DEATH 6-LIKE"/>
    <property type="match status" value="1"/>
</dbReference>
<keyword evidence="1" id="KW-0040">ANK repeat</keyword>
<dbReference type="Proteomes" id="UP001443914">
    <property type="component" value="Unassembled WGS sequence"/>
</dbReference>
<gene>
    <name evidence="2" type="ORF">RND81_04G223400</name>
</gene>
<evidence type="ECO:0000313" key="3">
    <source>
        <dbReference type="Proteomes" id="UP001443914"/>
    </source>
</evidence>
<dbReference type="AlphaFoldDB" id="A0AAW1LKQ8"/>
<sequence length="467" mass="51394">MDTDCGALVGKLDDLELTPKNPRGEDDNDDGCDGAEGLGADVLSILGKNPGLIRTGDLVGNTALHMAARDGDIVTVCNLIAFLERQDEDLKEVLADRNVDGDTALHLALKNGHREVAYHLIKADKETGIIRNNDGITPYELAKEAGFSEVCQLSAILRVPRIGRADAGIVQVRRDLRSGSRSIHVQWTELKQAIEVGEEGALITGLRRDGKELLWHKDEGNTLLHAAVTASGMGPLSKLVQFMIRNGLTDAALLGDRHGNTALHNAIMIREPSKAICLIEAEPTAVYQLNRKGVSPLYLAVKFRHEDLVKLMVTQSCLPWESEMRLNPKHATLAHLAIKARSFGILKLLMEHLSELVNVTNERGWRPLSLAANIGFLDGVIYLLTNFPKYAEECDKDGSFPIHKAVGGGHVSIVKAFYKHCPQTFYRLDHKGRNVLQIAVSYGNSDIGTYLTNELKMDDSFFESKRQ</sequence>
<dbReference type="SUPFAM" id="SSF48403">
    <property type="entry name" value="Ankyrin repeat"/>
    <property type="match status" value="2"/>
</dbReference>
<dbReference type="PROSITE" id="PS50088">
    <property type="entry name" value="ANK_REPEAT"/>
    <property type="match status" value="1"/>
</dbReference>
<dbReference type="SMART" id="SM00248">
    <property type="entry name" value="ANK"/>
    <property type="match status" value="9"/>
</dbReference>
<dbReference type="PROSITE" id="PS50297">
    <property type="entry name" value="ANK_REP_REGION"/>
    <property type="match status" value="1"/>
</dbReference>
<dbReference type="EMBL" id="JBDFQZ010000004">
    <property type="protein sequence ID" value="KAK9735729.1"/>
    <property type="molecule type" value="Genomic_DNA"/>
</dbReference>
<comment type="caution">
    <text evidence="2">The sequence shown here is derived from an EMBL/GenBank/DDBJ whole genome shotgun (WGS) entry which is preliminary data.</text>
</comment>
<dbReference type="PANTHER" id="PTHR24121">
    <property type="entry name" value="NO MECHANORECEPTOR POTENTIAL C, ISOFORM D-RELATED"/>
    <property type="match status" value="1"/>
</dbReference>
<dbReference type="EMBL" id="JBDFQZ010000004">
    <property type="protein sequence ID" value="KAK9735730.1"/>
    <property type="molecule type" value="Genomic_DNA"/>
</dbReference>
<organism evidence="2 3">
    <name type="scientific">Saponaria officinalis</name>
    <name type="common">Common soapwort</name>
    <name type="synonym">Lychnis saponaria</name>
    <dbReference type="NCBI Taxonomy" id="3572"/>
    <lineage>
        <taxon>Eukaryota</taxon>
        <taxon>Viridiplantae</taxon>
        <taxon>Streptophyta</taxon>
        <taxon>Embryophyta</taxon>
        <taxon>Tracheophyta</taxon>
        <taxon>Spermatophyta</taxon>
        <taxon>Magnoliopsida</taxon>
        <taxon>eudicotyledons</taxon>
        <taxon>Gunneridae</taxon>
        <taxon>Pentapetalae</taxon>
        <taxon>Caryophyllales</taxon>
        <taxon>Caryophyllaceae</taxon>
        <taxon>Caryophylleae</taxon>
        <taxon>Saponaria</taxon>
    </lineage>
</organism>
<keyword evidence="3" id="KW-1185">Reference proteome</keyword>
<accession>A0AAW1LKQ8</accession>